<feature type="transmembrane region" description="Helical" evidence="6">
    <location>
        <begin position="58"/>
        <end position="75"/>
    </location>
</feature>
<accession>A0AAU1U5F3</accession>
<gene>
    <name evidence="8" type="ORF">OHU69_13415</name>
</gene>
<feature type="region of interest" description="Disordered" evidence="5">
    <location>
        <begin position="401"/>
        <end position="430"/>
    </location>
</feature>
<sequence length="430" mass="44082">MSVGAKTDSLQSPAGRSTGGIVGLLATATGLCVANLYYGQPLLDAIGRGLHTSSSTAALLITLTQAGYAAGLLLLLPLGDLVNRARFVPLMALTTAVALAAMALAPSAPLFLTAATVAGVGASTAQVLVPFATELAPPHHRGRVVGTIAMGLLLGSVLARTVAGYLADFAGWRTVYGAAAVAMALLALVLRLRMPVVTSSSERIGYGALLASTFRIIGREPVLRVRMMLGGLSFAGFSVLWTALTMLLSGAPYHYSVGTIGLFGLLGAVGSLVARPVGTLTDQGRGGLLTTLSCLLLAVSWVVLFFGDHHIVPIIIGAAVFTLAVQGLQVANQSRIYQLNTGALSRVNSAYMTAYFIGGAIGSALTSAVYAAGEWSGVCVLGLALGVLTVLVWAFGSRAERRRPAPPTTSGATARRSNSRRHRAGDGGGR</sequence>
<dbReference type="GO" id="GO:0022857">
    <property type="term" value="F:transmembrane transporter activity"/>
    <property type="evidence" value="ECO:0007669"/>
    <property type="project" value="InterPro"/>
</dbReference>
<feature type="transmembrane region" description="Helical" evidence="6">
    <location>
        <begin position="21"/>
        <end position="38"/>
    </location>
</feature>
<feature type="transmembrane region" description="Helical" evidence="6">
    <location>
        <begin position="375"/>
        <end position="395"/>
    </location>
</feature>
<dbReference type="Pfam" id="PF07690">
    <property type="entry name" value="MFS_1"/>
    <property type="match status" value="1"/>
</dbReference>
<dbReference type="PROSITE" id="PS50850">
    <property type="entry name" value="MFS"/>
    <property type="match status" value="1"/>
</dbReference>
<feature type="transmembrane region" description="Helical" evidence="6">
    <location>
        <begin position="310"/>
        <end position="328"/>
    </location>
</feature>
<feature type="transmembrane region" description="Helical" evidence="6">
    <location>
        <begin position="286"/>
        <end position="304"/>
    </location>
</feature>
<dbReference type="GO" id="GO:0005886">
    <property type="term" value="C:plasma membrane"/>
    <property type="evidence" value="ECO:0007669"/>
    <property type="project" value="UniProtKB-SubCell"/>
</dbReference>
<dbReference type="Gene3D" id="1.20.1250.20">
    <property type="entry name" value="MFS general substrate transporter like domains"/>
    <property type="match status" value="1"/>
</dbReference>
<evidence type="ECO:0000256" key="4">
    <source>
        <dbReference type="ARBA" id="ARBA00023136"/>
    </source>
</evidence>
<feature type="domain" description="Major facilitator superfamily (MFS) profile" evidence="7">
    <location>
        <begin position="18"/>
        <end position="401"/>
    </location>
</feature>
<name>A0AAU1U5F3_9ACTN</name>
<evidence type="ECO:0000313" key="8">
    <source>
        <dbReference type="EMBL" id="WTS11942.1"/>
    </source>
</evidence>
<dbReference type="InterPro" id="IPR020846">
    <property type="entry name" value="MFS_dom"/>
</dbReference>
<evidence type="ECO:0000256" key="1">
    <source>
        <dbReference type="ARBA" id="ARBA00004651"/>
    </source>
</evidence>
<reference evidence="8" key="1">
    <citation type="submission" date="2022-10" db="EMBL/GenBank/DDBJ databases">
        <title>The complete genomes of actinobacterial strains from the NBC collection.</title>
        <authorList>
            <person name="Joergensen T.S."/>
            <person name="Alvarez Arevalo M."/>
            <person name="Sterndorff E.B."/>
            <person name="Faurdal D."/>
            <person name="Vuksanovic O."/>
            <person name="Mourched A.-S."/>
            <person name="Charusanti P."/>
            <person name="Shaw S."/>
            <person name="Blin K."/>
            <person name="Weber T."/>
        </authorList>
    </citation>
    <scope>NUCLEOTIDE SEQUENCE</scope>
    <source>
        <strain evidence="8">NBC_00119</strain>
    </source>
</reference>
<proteinExistence type="predicted"/>
<keyword evidence="3 6" id="KW-1133">Transmembrane helix</keyword>
<keyword evidence="2 6" id="KW-0812">Transmembrane</keyword>
<dbReference type="InterPro" id="IPR011701">
    <property type="entry name" value="MFS"/>
</dbReference>
<feature type="transmembrane region" description="Helical" evidence="6">
    <location>
        <begin position="349"/>
        <end position="369"/>
    </location>
</feature>
<dbReference type="EMBL" id="CP108195">
    <property type="protein sequence ID" value="WTS11942.1"/>
    <property type="molecule type" value="Genomic_DNA"/>
</dbReference>
<dbReference type="CDD" id="cd17324">
    <property type="entry name" value="MFS_NepI_like"/>
    <property type="match status" value="1"/>
</dbReference>
<dbReference type="InterPro" id="IPR036259">
    <property type="entry name" value="MFS_trans_sf"/>
</dbReference>
<dbReference type="SUPFAM" id="SSF103473">
    <property type="entry name" value="MFS general substrate transporter"/>
    <property type="match status" value="1"/>
</dbReference>
<feature type="transmembrane region" description="Helical" evidence="6">
    <location>
        <begin position="144"/>
        <end position="163"/>
    </location>
</feature>
<evidence type="ECO:0000256" key="3">
    <source>
        <dbReference type="ARBA" id="ARBA00022989"/>
    </source>
</evidence>
<organism evidence="8">
    <name type="scientific">Streptomyces sp. NBC_00119</name>
    <dbReference type="NCBI Taxonomy" id="2975659"/>
    <lineage>
        <taxon>Bacteria</taxon>
        <taxon>Bacillati</taxon>
        <taxon>Actinomycetota</taxon>
        <taxon>Actinomycetes</taxon>
        <taxon>Kitasatosporales</taxon>
        <taxon>Streptomycetaceae</taxon>
        <taxon>Streptomyces</taxon>
    </lineage>
</organism>
<feature type="transmembrane region" description="Helical" evidence="6">
    <location>
        <begin position="253"/>
        <end position="274"/>
    </location>
</feature>
<comment type="subcellular location">
    <subcellularLocation>
        <location evidence="1">Cell membrane</location>
        <topology evidence="1">Multi-pass membrane protein</topology>
    </subcellularLocation>
</comment>
<feature type="transmembrane region" description="Helical" evidence="6">
    <location>
        <begin position="87"/>
        <end position="105"/>
    </location>
</feature>
<evidence type="ECO:0000259" key="7">
    <source>
        <dbReference type="PROSITE" id="PS50850"/>
    </source>
</evidence>
<dbReference type="PANTHER" id="PTHR42910">
    <property type="entry name" value="TRANSPORTER SCO4007-RELATED"/>
    <property type="match status" value="1"/>
</dbReference>
<evidence type="ECO:0000256" key="2">
    <source>
        <dbReference type="ARBA" id="ARBA00022692"/>
    </source>
</evidence>
<evidence type="ECO:0000256" key="6">
    <source>
        <dbReference type="SAM" id="Phobius"/>
    </source>
</evidence>
<keyword evidence="4 6" id="KW-0472">Membrane</keyword>
<feature type="transmembrane region" description="Helical" evidence="6">
    <location>
        <begin position="225"/>
        <end position="247"/>
    </location>
</feature>
<dbReference type="PANTHER" id="PTHR42910:SF1">
    <property type="entry name" value="MAJOR FACILITATOR SUPERFAMILY (MFS) PROFILE DOMAIN-CONTAINING PROTEIN"/>
    <property type="match status" value="1"/>
</dbReference>
<evidence type="ECO:0000256" key="5">
    <source>
        <dbReference type="SAM" id="MobiDB-lite"/>
    </source>
</evidence>
<feature type="transmembrane region" description="Helical" evidence="6">
    <location>
        <begin position="175"/>
        <end position="194"/>
    </location>
</feature>
<protein>
    <submittedName>
        <fullName evidence="8">MFS transporter</fullName>
    </submittedName>
</protein>
<feature type="transmembrane region" description="Helical" evidence="6">
    <location>
        <begin position="111"/>
        <end position="132"/>
    </location>
</feature>
<dbReference type="AlphaFoldDB" id="A0AAU1U5F3"/>